<gene>
    <name evidence="4" type="ORF">OG563_06370</name>
</gene>
<evidence type="ECO:0000256" key="1">
    <source>
        <dbReference type="ARBA" id="ARBA00005564"/>
    </source>
</evidence>
<feature type="signal peptide" evidence="2">
    <location>
        <begin position="1"/>
        <end position="29"/>
    </location>
</feature>
<keyword evidence="2" id="KW-0732">Signal</keyword>
<dbReference type="SUPFAM" id="SSF50974">
    <property type="entry name" value="Nitrous oxide reductase, N-terminal domain"/>
    <property type="match status" value="1"/>
</dbReference>
<keyword evidence="5" id="KW-1185">Reference proteome</keyword>
<dbReference type="RefSeq" id="WP_329412070.1">
    <property type="nucleotide sequence ID" value="NZ_CP109441.1"/>
</dbReference>
<dbReference type="PROSITE" id="PS50202">
    <property type="entry name" value="MSP"/>
    <property type="match status" value="1"/>
</dbReference>
<dbReference type="InterPro" id="IPR000535">
    <property type="entry name" value="MSP_dom"/>
</dbReference>
<dbReference type="InterPro" id="IPR019405">
    <property type="entry name" value="Lactonase_7-beta_prop"/>
</dbReference>
<dbReference type="Gene3D" id="2.130.10.10">
    <property type="entry name" value="YVTN repeat-like/Quinoprotein amine dehydrogenase"/>
    <property type="match status" value="1"/>
</dbReference>
<feature type="chain" id="PRO_5045742002" evidence="2">
    <location>
        <begin position="30"/>
        <end position="368"/>
    </location>
</feature>
<evidence type="ECO:0000313" key="4">
    <source>
        <dbReference type="EMBL" id="WUV47852.1"/>
    </source>
</evidence>
<evidence type="ECO:0000256" key="2">
    <source>
        <dbReference type="SAM" id="SignalP"/>
    </source>
</evidence>
<sequence length="368" mass="39050">MTIRYRRAFCSTGILLAAALAGCTPDHPAAPTTIVYVSNADSAEISVLRLDNATGAITPVDTVAVSGKVMPLTTSRDHRILYASLRSAPYSVAAFGIDSATGKLQPNPAVALPDNMAYLSTDRTGRYLFGASYTGDKISVNAIDPSGRVSPEPVQVIATPPHAHSIVTDPSNRYVFAAVLGGDVVLQFRFDEATGRLTPNEPASVATEPGAGPRHLLFHRNGRYVYASNELDGTVTTYRFDPDRGTLTLQHSDSVLPPDFAGGAPATSDLHITPDGRYLYVAERTSSTIAGFRVADATGALTPIGSTPTEAQPRGFGIDPRGRYLIAAGEKSNAITRYTINPDTGALTPGEHLDLGRDPNWVEIIDMP</sequence>
<dbReference type="InterPro" id="IPR015943">
    <property type="entry name" value="WD40/YVTN_repeat-like_dom_sf"/>
</dbReference>
<comment type="similarity">
    <text evidence="1">Belongs to the cycloisomerase 2 family.</text>
</comment>
<evidence type="ECO:0000313" key="5">
    <source>
        <dbReference type="Proteomes" id="UP001432062"/>
    </source>
</evidence>
<accession>A0ABZ1YX38</accession>
<name>A0ABZ1YX38_9NOCA</name>
<dbReference type="InterPro" id="IPR050282">
    <property type="entry name" value="Cycloisomerase_2"/>
</dbReference>
<dbReference type="PANTHER" id="PTHR30344:SF1">
    <property type="entry name" value="6-PHOSPHOGLUCONOLACTONASE"/>
    <property type="match status" value="1"/>
</dbReference>
<dbReference type="Pfam" id="PF10282">
    <property type="entry name" value="Lactonase"/>
    <property type="match status" value="1"/>
</dbReference>
<organism evidence="4 5">
    <name type="scientific">Nocardia vinacea</name>
    <dbReference type="NCBI Taxonomy" id="96468"/>
    <lineage>
        <taxon>Bacteria</taxon>
        <taxon>Bacillati</taxon>
        <taxon>Actinomycetota</taxon>
        <taxon>Actinomycetes</taxon>
        <taxon>Mycobacteriales</taxon>
        <taxon>Nocardiaceae</taxon>
        <taxon>Nocardia</taxon>
    </lineage>
</organism>
<dbReference type="InterPro" id="IPR011045">
    <property type="entry name" value="N2O_reductase_N"/>
</dbReference>
<evidence type="ECO:0000259" key="3">
    <source>
        <dbReference type="PROSITE" id="PS50202"/>
    </source>
</evidence>
<dbReference type="PANTHER" id="PTHR30344">
    <property type="entry name" value="6-PHOSPHOGLUCONOLACTONASE-RELATED"/>
    <property type="match status" value="1"/>
</dbReference>
<feature type="domain" description="MSP" evidence="3">
    <location>
        <begin position="269"/>
        <end position="368"/>
    </location>
</feature>
<dbReference type="Proteomes" id="UP001432062">
    <property type="component" value="Chromosome"/>
</dbReference>
<protein>
    <submittedName>
        <fullName evidence="4">Lactonase family protein</fullName>
    </submittedName>
</protein>
<dbReference type="PROSITE" id="PS51257">
    <property type="entry name" value="PROKAR_LIPOPROTEIN"/>
    <property type="match status" value="1"/>
</dbReference>
<dbReference type="EMBL" id="CP109441">
    <property type="protein sequence ID" value="WUV47852.1"/>
    <property type="molecule type" value="Genomic_DNA"/>
</dbReference>
<reference evidence="4" key="1">
    <citation type="submission" date="2022-10" db="EMBL/GenBank/DDBJ databases">
        <title>The complete genomes of actinobacterial strains from the NBC collection.</title>
        <authorList>
            <person name="Joergensen T.S."/>
            <person name="Alvarez Arevalo M."/>
            <person name="Sterndorff E.B."/>
            <person name="Faurdal D."/>
            <person name="Vuksanovic O."/>
            <person name="Mourched A.-S."/>
            <person name="Charusanti P."/>
            <person name="Shaw S."/>
            <person name="Blin K."/>
            <person name="Weber T."/>
        </authorList>
    </citation>
    <scope>NUCLEOTIDE SEQUENCE</scope>
    <source>
        <strain evidence="4">NBC_01482</strain>
    </source>
</reference>
<proteinExistence type="inferred from homology"/>